<dbReference type="HOGENOM" id="CLU_614880_0_0_9"/>
<keyword evidence="1 2" id="KW-0807">Transducer</keyword>
<dbReference type="SMART" id="SM00283">
    <property type="entry name" value="MA"/>
    <property type="match status" value="1"/>
</dbReference>
<gene>
    <name evidence="5" type="ordered locus">Amet_3242</name>
</gene>
<organism evidence="5 6">
    <name type="scientific">Alkaliphilus metalliredigens (strain QYMF)</name>
    <dbReference type="NCBI Taxonomy" id="293826"/>
    <lineage>
        <taxon>Bacteria</taxon>
        <taxon>Bacillati</taxon>
        <taxon>Bacillota</taxon>
        <taxon>Clostridia</taxon>
        <taxon>Peptostreptococcales</taxon>
        <taxon>Natronincolaceae</taxon>
        <taxon>Alkaliphilus</taxon>
    </lineage>
</organism>
<dbReference type="PROSITE" id="PS50111">
    <property type="entry name" value="CHEMOTAXIS_TRANSDUC_2"/>
    <property type="match status" value="1"/>
</dbReference>
<evidence type="ECO:0000313" key="6">
    <source>
        <dbReference type="Proteomes" id="UP000001572"/>
    </source>
</evidence>
<dbReference type="KEGG" id="amt:Amet_3242"/>
<evidence type="ECO:0000256" key="3">
    <source>
        <dbReference type="SAM" id="MobiDB-lite"/>
    </source>
</evidence>
<dbReference type="eggNOG" id="COG0840">
    <property type="taxonomic scope" value="Bacteria"/>
</dbReference>
<evidence type="ECO:0000256" key="1">
    <source>
        <dbReference type="ARBA" id="ARBA00023224"/>
    </source>
</evidence>
<dbReference type="SUPFAM" id="SSF55785">
    <property type="entry name" value="PYP-like sensor domain (PAS domain)"/>
    <property type="match status" value="1"/>
</dbReference>
<proteinExistence type="predicted"/>
<evidence type="ECO:0000256" key="2">
    <source>
        <dbReference type="PROSITE-ProRule" id="PRU00284"/>
    </source>
</evidence>
<dbReference type="OrthoDB" id="369336at2"/>
<dbReference type="Gene3D" id="1.10.287.950">
    <property type="entry name" value="Methyl-accepting chemotaxis protein"/>
    <property type="match status" value="1"/>
</dbReference>
<feature type="compositionally biased region" description="Polar residues" evidence="3">
    <location>
        <begin position="102"/>
        <end position="115"/>
    </location>
</feature>
<dbReference type="InterPro" id="IPR004089">
    <property type="entry name" value="MCPsignal_dom"/>
</dbReference>
<keyword evidence="6" id="KW-1185">Reference proteome</keyword>
<dbReference type="EMBL" id="CP000724">
    <property type="protein sequence ID" value="ABR49380.1"/>
    <property type="molecule type" value="Genomic_DNA"/>
</dbReference>
<dbReference type="GO" id="GO:0016020">
    <property type="term" value="C:membrane"/>
    <property type="evidence" value="ECO:0007669"/>
    <property type="project" value="InterPro"/>
</dbReference>
<sequence length="445" mass="49642">MFKILGRKNREKDSIIVEKDNRIKELLDQMTQIIVEINQIVSSTKESTNEMDSTARNQSVAMDELVSTIKEFIKGTEEITTNIMKLSEIIERTSQKSENGRSKTTNMVETSQQGKGSMKKIDENVGLVMNSMESLSDTILEVGKSASEIKDVILVIENIANQTNMLALNAAIEAARAGEHGKGFAVVAEEVRKLAEDVKRATQNVENLVLSVEDTAKRAVEETASNKQNMHLVQSSVQETDEVFEKMITSINEVEDQFNDIVNEIQSVNEFAQSIASVTEEQLAGTEEILASSENIDEMAIKTLNNSKAVSDNTEHLFKQSTAASKHIVSQLKDIAGTSGEHGYIFYRHNIEGVFEYVTKSVEDVLGYTVDEFMDNFEKFITDSPINEEGMVHTELSIKGVQQPKYKLELLRKNQLRCIAEITEFPVFNAKGDVIAIEGLVQVKE</sequence>
<dbReference type="AlphaFoldDB" id="A6TT62"/>
<dbReference type="SUPFAM" id="SSF58104">
    <property type="entry name" value="Methyl-accepting chemotaxis protein (MCP) signaling domain"/>
    <property type="match status" value="1"/>
</dbReference>
<feature type="region of interest" description="Disordered" evidence="3">
    <location>
        <begin position="94"/>
        <end position="116"/>
    </location>
</feature>
<name>A6TT62_ALKMQ</name>
<dbReference type="Pfam" id="PF00015">
    <property type="entry name" value="MCPsignal"/>
    <property type="match status" value="1"/>
</dbReference>
<dbReference type="PANTHER" id="PTHR32089:SF112">
    <property type="entry name" value="LYSOZYME-LIKE PROTEIN-RELATED"/>
    <property type="match status" value="1"/>
</dbReference>
<dbReference type="STRING" id="293826.Amet_3242"/>
<dbReference type="PANTHER" id="PTHR32089">
    <property type="entry name" value="METHYL-ACCEPTING CHEMOTAXIS PROTEIN MCPB"/>
    <property type="match status" value="1"/>
</dbReference>
<dbReference type="RefSeq" id="WP_012064345.1">
    <property type="nucleotide sequence ID" value="NC_009633.1"/>
</dbReference>
<feature type="domain" description="Methyl-accepting transducer" evidence="4">
    <location>
        <begin position="33"/>
        <end position="297"/>
    </location>
</feature>
<dbReference type="InterPro" id="IPR035965">
    <property type="entry name" value="PAS-like_dom_sf"/>
</dbReference>
<dbReference type="Gene3D" id="3.30.450.20">
    <property type="entry name" value="PAS domain"/>
    <property type="match status" value="1"/>
</dbReference>
<reference evidence="6" key="1">
    <citation type="journal article" date="2016" name="Genome Announc.">
        <title>Complete genome sequence of Alkaliphilus metalliredigens strain QYMF, an alkaliphilic and metal-reducing bacterium isolated from borax-contaminated leachate ponds.</title>
        <authorList>
            <person name="Hwang C."/>
            <person name="Copeland A."/>
            <person name="Lucas S."/>
            <person name="Lapidus A."/>
            <person name="Barry K."/>
            <person name="Detter J.C."/>
            <person name="Glavina Del Rio T."/>
            <person name="Hammon N."/>
            <person name="Israni S."/>
            <person name="Dalin E."/>
            <person name="Tice H."/>
            <person name="Pitluck S."/>
            <person name="Chertkov O."/>
            <person name="Brettin T."/>
            <person name="Bruce D."/>
            <person name="Han C."/>
            <person name="Schmutz J."/>
            <person name="Larimer F."/>
            <person name="Land M.L."/>
            <person name="Hauser L."/>
            <person name="Kyrpides N."/>
            <person name="Mikhailova N."/>
            <person name="Ye Q."/>
            <person name="Zhou J."/>
            <person name="Richardson P."/>
            <person name="Fields M.W."/>
        </authorList>
    </citation>
    <scope>NUCLEOTIDE SEQUENCE [LARGE SCALE GENOMIC DNA]</scope>
    <source>
        <strain evidence="6">QYMF</strain>
    </source>
</reference>
<accession>A6TT62</accession>
<dbReference type="Proteomes" id="UP000001572">
    <property type="component" value="Chromosome"/>
</dbReference>
<evidence type="ECO:0000313" key="5">
    <source>
        <dbReference type="EMBL" id="ABR49380.1"/>
    </source>
</evidence>
<dbReference type="GO" id="GO:0007165">
    <property type="term" value="P:signal transduction"/>
    <property type="evidence" value="ECO:0007669"/>
    <property type="project" value="UniProtKB-KW"/>
</dbReference>
<protein>
    <submittedName>
        <fullName evidence="5">Methyl-accepting chemotaxis sensory transducer</fullName>
    </submittedName>
</protein>
<evidence type="ECO:0000259" key="4">
    <source>
        <dbReference type="PROSITE" id="PS50111"/>
    </source>
</evidence>